<dbReference type="Gene3D" id="3.90.180.10">
    <property type="entry name" value="Medium-chain alcohol dehydrogenases, catalytic domain"/>
    <property type="match status" value="1"/>
</dbReference>
<feature type="domain" description="Enoyl reductase (ER)" evidence="1">
    <location>
        <begin position="12"/>
        <end position="318"/>
    </location>
</feature>
<name>A0AA37WGM3_9BACT</name>
<sequence>MKIKAAVINKEGEYPVLQDHEIDVKADEVIVDVIASALNHRDLWIVKGQYGRIQYPIILGSDGCVSHNGGQYLINPGLNWGDRQAYQGGDFDILGMPSEGCFAEKVQVSEAYLHEKPSHMSVEEAAALPLGGLTAYRALFSRAQLQKGEKVFISGIGGGVALFAMQFAVANGNEVYVSSSSEEKIAEAISLGASGGYNYKDDDMHKQVLKSVGPMDVIIDSAGGPGFSKLVNITAKGARISIYGGTRGEASFSPQRLFWNQASILGTTMGSDQDFSDMLEFVNKHQIKPVIDKVYPIDEIKEAILRMKEGAQFGKIVIKNKL</sequence>
<dbReference type="Pfam" id="PF08240">
    <property type="entry name" value="ADH_N"/>
    <property type="match status" value="1"/>
</dbReference>
<dbReference type="PANTHER" id="PTHR45033:SF3">
    <property type="entry name" value="DEHYDROGENASE, PUTATIVE (AFU_ORTHOLOGUE AFUA_2G13270)-RELATED"/>
    <property type="match status" value="1"/>
</dbReference>
<protein>
    <submittedName>
        <fullName evidence="2">Alcohol dehydrogenase</fullName>
    </submittedName>
</protein>
<dbReference type="InterPro" id="IPR013149">
    <property type="entry name" value="ADH-like_C"/>
</dbReference>
<dbReference type="SMART" id="SM00829">
    <property type="entry name" value="PKS_ER"/>
    <property type="match status" value="1"/>
</dbReference>
<dbReference type="SUPFAM" id="SSF51735">
    <property type="entry name" value="NAD(P)-binding Rossmann-fold domains"/>
    <property type="match status" value="1"/>
</dbReference>
<organism evidence="2 3">
    <name type="scientific">Portibacter lacus</name>
    <dbReference type="NCBI Taxonomy" id="1099794"/>
    <lineage>
        <taxon>Bacteria</taxon>
        <taxon>Pseudomonadati</taxon>
        <taxon>Bacteroidota</taxon>
        <taxon>Saprospiria</taxon>
        <taxon>Saprospirales</taxon>
        <taxon>Haliscomenobacteraceae</taxon>
        <taxon>Portibacter</taxon>
    </lineage>
</organism>
<evidence type="ECO:0000313" key="3">
    <source>
        <dbReference type="Proteomes" id="UP001156666"/>
    </source>
</evidence>
<dbReference type="RefSeq" id="WP_235295009.1">
    <property type="nucleotide sequence ID" value="NZ_BSOH01000037.1"/>
</dbReference>
<accession>A0AA37WGM3</accession>
<dbReference type="Pfam" id="PF00107">
    <property type="entry name" value="ADH_zinc_N"/>
    <property type="match status" value="1"/>
</dbReference>
<dbReference type="EMBL" id="BSOH01000037">
    <property type="protein sequence ID" value="GLR20172.1"/>
    <property type="molecule type" value="Genomic_DNA"/>
</dbReference>
<dbReference type="PANTHER" id="PTHR45033">
    <property type="match status" value="1"/>
</dbReference>
<dbReference type="InterPro" id="IPR020843">
    <property type="entry name" value="ER"/>
</dbReference>
<dbReference type="AlphaFoldDB" id="A0AA37WGM3"/>
<dbReference type="InterPro" id="IPR052711">
    <property type="entry name" value="Zinc_ADH-like"/>
</dbReference>
<evidence type="ECO:0000313" key="2">
    <source>
        <dbReference type="EMBL" id="GLR20172.1"/>
    </source>
</evidence>
<proteinExistence type="predicted"/>
<dbReference type="InterPro" id="IPR011032">
    <property type="entry name" value="GroES-like_sf"/>
</dbReference>
<dbReference type="Proteomes" id="UP001156666">
    <property type="component" value="Unassembled WGS sequence"/>
</dbReference>
<reference evidence="2" key="1">
    <citation type="journal article" date="2014" name="Int. J. Syst. Evol. Microbiol.">
        <title>Complete genome sequence of Corynebacterium casei LMG S-19264T (=DSM 44701T), isolated from a smear-ripened cheese.</title>
        <authorList>
            <consortium name="US DOE Joint Genome Institute (JGI-PGF)"/>
            <person name="Walter F."/>
            <person name="Albersmeier A."/>
            <person name="Kalinowski J."/>
            <person name="Ruckert C."/>
        </authorList>
    </citation>
    <scope>NUCLEOTIDE SEQUENCE</scope>
    <source>
        <strain evidence="2">NBRC 108769</strain>
    </source>
</reference>
<reference evidence="2" key="2">
    <citation type="submission" date="2023-01" db="EMBL/GenBank/DDBJ databases">
        <title>Draft genome sequence of Portibacter lacus strain NBRC 108769.</title>
        <authorList>
            <person name="Sun Q."/>
            <person name="Mori K."/>
        </authorList>
    </citation>
    <scope>NUCLEOTIDE SEQUENCE</scope>
    <source>
        <strain evidence="2">NBRC 108769</strain>
    </source>
</reference>
<dbReference type="SUPFAM" id="SSF50129">
    <property type="entry name" value="GroES-like"/>
    <property type="match status" value="1"/>
</dbReference>
<comment type="caution">
    <text evidence="2">The sequence shown here is derived from an EMBL/GenBank/DDBJ whole genome shotgun (WGS) entry which is preliminary data.</text>
</comment>
<dbReference type="Gene3D" id="3.40.50.720">
    <property type="entry name" value="NAD(P)-binding Rossmann-like Domain"/>
    <property type="match status" value="1"/>
</dbReference>
<dbReference type="GO" id="GO:0016491">
    <property type="term" value="F:oxidoreductase activity"/>
    <property type="evidence" value="ECO:0007669"/>
    <property type="project" value="InterPro"/>
</dbReference>
<gene>
    <name evidence="2" type="ORF">GCM10007940_47880</name>
</gene>
<dbReference type="InterPro" id="IPR036291">
    <property type="entry name" value="NAD(P)-bd_dom_sf"/>
</dbReference>
<evidence type="ECO:0000259" key="1">
    <source>
        <dbReference type="SMART" id="SM00829"/>
    </source>
</evidence>
<dbReference type="InterPro" id="IPR013154">
    <property type="entry name" value="ADH-like_N"/>
</dbReference>
<keyword evidence="3" id="KW-1185">Reference proteome</keyword>